<gene>
    <name evidence="1" type="ORF">UFOVP84_203</name>
</gene>
<proteinExistence type="predicted"/>
<dbReference type="EMBL" id="LR796208">
    <property type="protein sequence ID" value="CAB4127470.1"/>
    <property type="molecule type" value="Genomic_DNA"/>
</dbReference>
<name>A0A6J5L4I0_9CAUD</name>
<sequence length="72" mass="8230">MNEILNKFLLDDDLNSLTRDEVNVDLNHEQSILLNVQLLAIISDIRFYLDNVNLSVVSDTQIITDLKSILES</sequence>
<protein>
    <submittedName>
        <fullName evidence="1">Uncharacterized protein</fullName>
    </submittedName>
</protein>
<organism evidence="1">
    <name type="scientific">uncultured Caudovirales phage</name>
    <dbReference type="NCBI Taxonomy" id="2100421"/>
    <lineage>
        <taxon>Viruses</taxon>
        <taxon>Duplodnaviria</taxon>
        <taxon>Heunggongvirae</taxon>
        <taxon>Uroviricota</taxon>
        <taxon>Caudoviricetes</taxon>
        <taxon>Peduoviridae</taxon>
        <taxon>Maltschvirus</taxon>
        <taxon>Maltschvirus maltsch</taxon>
    </lineage>
</organism>
<accession>A0A6J5L4I0</accession>
<evidence type="ECO:0000313" key="1">
    <source>
        <dbReference type="EMBL" id="CAB4127470.1"/>
    </source>
</evidence>
<reference evidence="1" key="1">
    <citation type="submission" date="2020-04" db="EMBL/GenBank/DDBJ databases">
        <authorList>
            <person name="Chiriac C."/>
            <person name="Salcher M."/>
            <person name="Ghai R."/>
            <person name="Kavagutti S V."/>
        </authorList>
    </citation>
    <scope>NUCLEOTIDE SEQUENCE</scope>
</reference>